<dbReference type="InterPro" id="IPR009038">
    <property type="entry name" value="GOLD_dom"/>
</dbReference>
<feature type="domain" description="GOLD" evidence="2">
    <location>
        <begin position="211"/>
        <end position="330"/>
    </location>
</feature>
<feature type="domain" description="CRAL-TRIO" evidence="1">
    <location>
        <begin position="76"/>
        <end position="188"/>
    </location>
</feature>
<dbReference type="InterPro" id="IPR036598">
    <property type="entry name" value="GOLD_dom_sf"/>
</dbReference>
<evidence type="ECO:0000313" key="4">
    <source>
        <dbReference type="Proteomes" id="UP000827092"/>
    </source>
</evidence>
<sequence>MPNIENKSMTVEEKKAVEELRRRFVNELKQEYLKDDNMFLRFLRARDYNLNKAEDMLRNHLQWREKLDIDNIDTYSPPEVTKYFPLSLVCFSKDGNPVRYISFGTMDAKGLLKSTPKKDSLKAVVQQLEFDIKRMKQNNKLTGQNVDQWIYIFDFENYSFAKATHKPNGWKDELLDMVAAGDLPKFLGGTKTDKNGDPRCPSFVNMGGVVPQSYYSRSNARRLRNQPDVTKLHVPRMSKVEVSLDVEEPGSCIEWEFETENRDIGFGLYYQCDESLKSKPKELIPSQRVDAHMNCETGLYQCGKPGTYILLFDNSYSWLQQKEIFCRAVVLAACRNTVLSRIVRRYNITPKTYCLKRVPYCSYYKFLF</sequence>
<dbReference type="SUPFAM" id="SSF52087">
    <property type="entry name" value="CRAL/TRIO domain"/>
    <property type="match status" value="1"/>
</dbReference>
<protein>
    <recommendedName>
        <fullName evidence="5">SEC14-like protein 2</fullName>
    </recommendedName>
</protein>
<dbReference type="PANTHER" id="PTHR23324">
    <property type="entry name" value="SEC14 RELATED PROTEIN"/>
    <property type="match status" value="1"/>
</dbReference>
<evidence type="ECO:0000313" key="3">
    <source>
        <dbReference type="EMBL" id="KAG8189378.1"/>
    </source>
</evidence>
<dbReference type="Pfam" id="PF00650">
    <property type="entry name" value="CRAL_TRIO"/>
    <property type="match status" value="1"/>
</dbReference>
<dbReference type="EMBL" id="JAFNEN010000217">
    <property type="protein sequence ID" value="KAG8189378.1"/>
    <property type="molecule type" value="Genomic_DNA"/>
</dbReference>
<dbReference type="Proteomes" id="UP000827092">
    <property type="component" value="Unassembled WGS sequence"/>
</dbReference>
<accession>A0AAV6V0K5</accession>
<dbReference type="SUPFAM" id="SSF101576">
    <property type="entry name" value="Supernatant protein factor (SPF), C-terminal domain"/>
    <property type="match status" value="1"/>
</dbReference>
<dbReference type="SUPFAM" id="SSF46938">
    <property type="entry name" value="CRAL/TRIO N-terminal domain"/>
    <property type="match status" value="1"/>
</dbReference>
<dbReference type="AlphaFoldDB" id="A0AAV6V0K5"/>
<name>A0AAV6V0K5_9ARAC</name>
<dbReference type="InterPro" id="IPR036273">
    <property type="entry name" value="CRAL/TRIO_N_dom_sf"/>
</dbReference>
<keyword evidence="4" id="KW-1185">Reference proteome</keyword>
<evidence type="ECO:0008006" key="5">
    <source>
        <dbReference type="Google" id="ProtNLM"/>
    </source>
</evidence>
<dbReference type="Gene3D" id="2.60.120.680">
    <property type="entry name" value="GOLD domain"/>
    <property type="match status" value="1"/>
</dbReference>
<evidence type="ECO:0000259" key="2">
    <source>
        <dbReference type="PROSITE" id="PS50866"/>
    </source>
</evidence>
<dbReference type="Gene3D" id="3.40.525.10">
    <property type="entry name" value="CRAL-TRIO lipid binding domain"/>
    <property type="match status" value="2"/>
</dbReference>
<dbReference type="PROSITE" id="PS50866">
    <property type="entry name" value="GOLD"/>
    <property type="match status" value="1"/>
</dbReference>
<dbReference type="Pfam" id="PF03765">
    <property type="entry name" value="CRAL_TRIO_N"/>
    <property type="match status" value="1"/>
</dbReference>
<dbReference type="InterPro" id="IPR001251">
    <property type="entry name" value="CRAL-TRIO_dom"/>
</dbReference>
<evidence type="ECO:0000259" key="1">
    <source>
        <dbReference type="PROSITE" id="PS50191"/>
    </source>
</evidence>
<comment type="caution">
    <text evidence="3">The sequence shown here is derived from an EMBL/GenBank/DDBJ whole genome shotgun (WGS) entry which is preliminary data.</text>
</comment>
<dbReference type="InterPro" id="IPR036865">
    <property type="entry name" value="CRAL-TRIO_dom_sf"/>
</dbReference>
<gene>
    <name evidence="3" type="ORF">JTE90_021881</name>
</gene>
<proteinExistence type="predicted"/>
<dbReference type="PANTHER" id="PTHR23324:SF83">
    <property type="entry name" value="SEC14-LIKE PROTEIN 2"/>
    <property type="match status" value="1"/>
</dbReference>
<dbReference type="GO" id="GO:0005737">
    <property type="term" value="C:cytoplasm"/>
    <property type="evidence" value="ECO:0007669"/>
    <property type="project" value="TreeGrafter"/>
</dbReference>
<reference evidence="3 4" key="1">
    <citation type="journal article" date="2022" name="Nat. Ecol. Evol.">
        <title>A masculinizing supergene underlies an exaggerated male reproductive morph in a spider.</title>
        <authorList>
            <person name="Hendrickx F."/>
            <person name="De Corte Z."/>
            <person name="Sonet G."/>
            <person name="Van Belleghem S.M."/>
            <person name="Kostlbacher S."/>
            <person name="Vangestel C."/>
        </authorList>
    </citation>
    <scope>NUCLEOTIDE SEQUENCE [LARGE SCALE GENOMIC DNA]</scope>
    <source>
        <strain evidence="3">W744_W776</strain>
    </source>
</reference>
<organism evidence="3 4">
    <name type="scientific">Oedothorax gibbosus</name>
    <dbReference type="NCBI Taxonomy" id="931172"/>
    <lineage>
        <taxon>Eukaryota</taxon>
        <taxon>Metazoa</taxon>
        <taxon>Ecdysozoa</taxon>
        <taxon>Arthropoda</taxon>
        <taxon>Chelicerata</taxon>
        <taxon>Arachnida</taxon>
        <taxon>Araneae</taxon>
        <taxon>Araneomorphae</taxon>
        <taxon>Entelegynae</taxon>
        <taxon>Araneoidea</taxon>
        <taxon>Linyphiidae</taxon>
        <taxon>Erigoninae</taxon>
        <taxon>Oedothorax</taxon>
    </lineage>
</organism>
<dbReference type="PROSITE" id="PS50191">
    <property type="entry name" value="CRAL_TRIO"/>
    <property type="match status" value="1"/>
</dbReference>
<dbReference type="InterPro" id="IPR051064">
    <property type="entry name" value="SEC14/CRAL-TRIO_domain"/>
</dbReference>
<dbReference type="InterPro" id="IPR011074">
    <property type="entry name" value="CRAL/TRIO_N_dom"/>
</dbReference>
<dbReference type="SMART" id="SM01100">
    <property type="entry name" value="CRAL_TRIO_N"/>
    <property type="match status" value="1"/>
</dbReference>